<dbReference type="InterPro" id="IPR012910">
    <property type="entry name" value="Plug_dom"/>
</dbReference>
<evidence type="ECO:0000256" key="2">
    <source>
        <dbReference type="ARBA" id="ARBA00022448"/>
    </source>
</evidence>
<dbReference type="SUPFAM" id="SSF56935">
    <property type="entry name" value="Porins"/>
    <property type="match status" value="1"/>
</dbReference>
<evidence type="ECO:0000256" key="9">
    <source>
        <dbReference type="ARBA" id="ARBA00023237"/>
    </source>
</evidence>
<reference evidence="14 15" key="1">
    <citation type="submission" date="2014-02" db="EMBL/GenBank/DDBJ databases">
        <title>Comparative genomics and transcriptomics to identify genetic mechanisms underlying the emergence of carbapenem resistant Acinetobacter baumannii (CRAb).</title>
        <authorList>
            <person name="Harris A.D."/>
            <person name="Johnson K.J."/>
            <person name="George J."/>
            <person name="Shefchek K."/>
            <person name="Daugherty S.C."/>
            <person name="Parankush S."/>
            <person name="Sadzewicz L."/>
            <person name="Tallon L."/>
            <person name="Sengamalay N."/>
            <person name="Hazen T.H."/>
            <person name="Rasko D.A."/>
        </authorList>
    </citation>
    <scope>NUCLEOTIDE SEQUENCE [LARGE SCALE GENOMIC DNA]</scope>
    <source>
        <strain evidence="14 15">1295743</strain>
    </source>
</reference>
<evidence type="ECO:0000256" key="8">
    <source>
        <dbReference type="ARBA" id="ARBA00023136"/>
    </source>
</evidence>
<evidence type="ECO:0000256" key="3">
    <source>
        <dbReference type="ARBA" id="ARBA00022452"/>
    </source>
</evidence>
<dbReference type="Gene3D" id="2.170.130.10">
    <property type="entry name" value="TonB-dependent receptor, plug domain"/>
    <property type="match status" value="1"/>
</dbReference>
<evidence type="ECO:0000256" key="4">
    <source>
        <dbReference type="ARBA" id="ARBA00022692"/>
    </source>
</evidence>
<dbReference type="CDD" id="cd01347">
    <property type="entry name" value="ligand_gated_channel"/>
    <property type="match status" value="1"/>
</dbReference>
<dbReference type="Gene3D" id="2.40.170.20">
    <property type="entry name" value="TonB-dependent receptor, beta-barrel domain"/>
    <property type="match status" value="1"/>
</dbReference>
<evidence type="ECO:0000259" key="12">
    <source>
        <dbReference type="Pfam" id="PF00593"/>
    </source>
</evidence>
<dbReference type="GO" id="GO:0015889">
    <property type="term" value="P:cobalamin transport"/>
    <property type="evidence" value="ECO:0007669"/>
    <property type="project" value="TreeGrafter"/>
</dbReference>
<evidence type="ECO:0000259" key="13">
    <source>
        <dbReference type="Pfam" id="PF07715"/>
    </source>
</evidence>
<evidence type="ECO:0000256" key="5">
    <source>
        <dbReference type="ARBA" id="ARBA00022729"/>
    </source>
</evidence>
<keyword evidence="14" id="KW-0675">Receptor</keyword>
<keyword evidence="6" id="KW-0406">Ion transport</keyword>
<comment type="similarity">
    <text evidence="10 11">Belongs to the TonB-dependent receptor family.</text>
</comment>
<keyword evidence="9 10" id="KW-0998">Cell outer membrane</keyword>
<comment type="caution">
    <text evidence="14">The sequence shown here is derived from an EMBL/GenBank/DDBJ whole genome shotgun (WGS) entry which is preliminary data.</text>
</comment>
<dbReference type="InterPro" id="IPR037066">
    <property type="entry name" value="Plug_dom_sf"/>
</dbReference>
<gene>
    <name evidence="14" type="ORF">J512_0038</name>
</gene>
<evidence type="ECO:0000256" key="1">
    <source>
        <dbReference type="ARBA" id="ARBA00004571"/>
    </source>
</evidence>
<dbReference type="InterPro" id="IPR036942">
    <property type="entry name" value="Beta-barrel_TonB_sf"/>
</dbReference>
<dbReference type="Proteomes" id="UP000020595">
    <property type="component" value="Unassembled WGS sequence"/>
</dbReference>
<dbReference type="GO" id="GO:0006811">
    <property type="term" value="P:monoatomic ion transport"/>
    <property type="evidence" value="ECO:0007669"/>
    <property type="project" value="UniProtKB-KW"/>
</dbReference>
<evidence type="ECO:0000256" key="11">
    <source>
        <dbReference type="RuleBase" id="RU003357"/>
    </source>
</evidence>
<dbReference type="PATRIC" id="fig|1310613.3.peg.38"/>
<keyword evidence="8 10" id="KW-0472">Membrane</keyword>
<name>A0A009ISG2_ACIB9</name>
<dbReference type="PROSITE" id="PS51257">
    <property type="entry name" value="PROKAR_LIPOPROTEIN"/>
    <property type="match status" value="1"/>
</dbReference>
<keyword evidence="7 11" id="KW-0798">TonB box</keyword>
<protein>
    <submittedName>
        <fullName evidence="14">TonB dependent receptor family protein</fullName>
    </submittedName>
</protein>
<dbReference type="PANTHER" id="PTHR30069">
    <property type="entry name" value="TONB-DEPENDENT OUTER MEMBRANE RECEPTOR"/>
    <property type="match status" value="1"/>
</dbReference>
<sequence length="616" mass="68148">MEHVMSKSFQPTRLVGAIAIAMGCSPIIFAEDATNVTQLDPIVVTASKSAEKASEVPARISVIDEKTIEQNPIADLPSLLRKEAGLTIHQTGGYGQTASVFIRGASAGHTLFLQDGMRSNTATVAGQNIHLFDTTDIKQIEILRGPASVQYGTDAIGGVIQLISKTPTQNKIFTTIEAGEKNTYKSILGIDLAQDGYYAQIRGQRFETDADQIISNDDRKAGFDQKGYSAKVGVDKEQYALSAEIKENKGTGDFFSYGAAQAYDFTNRLYNVNARLNLTNNIIWNTRLSQFEDQYNLIKAAYPSIVNTKQQEVDSNIKWQFTPSQNILFGVEHNKTTAEKVVAYNGDTGFDNSNKTTGYYLQHQYQHDGINTQAGIRVEDNDQFGTHTVGQLAGRFLVTPTTSVYANIGTAFRAPVVGQIITEPAWWGGNPDLKPEESVSYELGFDQKLNHGFNVYGSVYQTKVDNLMVSSAATNFVFYNIDKATLTGAELGLKWSLDNWFINAEYAYIQPKNDETDQDAPNRPRQNFNMNIGWDNGVYGFNTAFVAKGKAKDIQDVPGYTTLDFNAYWQMSPNVKIFTNIQNLYDTDYKTAWNKEVGSYYIASGRLASAGVTLSY</sequence>
<dbReference type="PANTHER" id="PTHR30069:SF53">
    <property type="entry name" value="COLICIN I RECEPTOR-RELATED"/>
    <property type="match status" value="1"/>
</dbReference>
<dbReference type="Pfam" id="PF07715">
    <property type="entry name" value="Plug"/>
    <property type="match status" value="1"/>
</dbReference>
<dbReference type="InterPro" id="IPR000531">
    <property type="entry name" value="Beta-barrel_TonB"/>
</dbReference>
<dbReference type="GO" id="GO:0009279">
    <property type="term" value="C:cell outer membrane"/>
    <property type="evidence" value="ECO:0007669"/>
    <property type="project" value="UniProtKB-SubCell"/>
</dbReference>
<dbReference type="AlphaFoldDB" id="A0A009ISG2"/>
<organism evidence="14 15">
    <name type="scientific">Acinetobacter baumannii (strain 1295743)</name>
    <dbReference type="NCBI Taxonomy" id="1310613"/>
    <lineage>
        <taxon>Bacteria</taxon>
        <taxon>Pseudomonadati</taxon>
        <taxon>Pseudomonadota</taxon>
        <taxon>Gammaproteobacteria</taxon>
        <taxon>Moraxellales</taxon>
        <taxon>Moraxellaceae</taxon>
        <taxon>Acinetobacter</taxon>
        <taxon>Acinetobacter calcoaceticus/baumannii complex</taxon>
    </lineage>
</organism>
<dbReference type="PROSITE" id="PS52016">
    <property type="entry name" value="TONB_DEPENDENT_REC_3"/>
    <property type="match status" value="1"/>
</dbReference>
<dbReference type="RefSeq" id="WP_079282208.1">
    <property type="nucleotide sequence ID" value="NZ_JEWH01000001.1"/>
</dbReference>
<evidence type="ECO:0000256" key="10">
    <source>
        <dbReference type="PROSITE-ProRule" id="PRU01360"/>
    </source>
</evidence>
<dbReference type="Pfam" id="PF00593">
    <property type="entry name" value="TonB_dep_Rec_b-barrel"/>
    <property type="match status" value="1"/>
</dbReference>
<feature type="domain" description="TonB-dependent receptor-like beta-barrel" evidence="12">
    <location>
        <begin position="229"/>
        <end position="584"/>
    </location>
</feature>
<evidence type="ECO:0000256" key="6">
    <source>
        <dbReference type="ARBA" id="ARBA00023065"/>
    </source>
</evidence>
<feature type="domain" description="TonB-dependent receptor plug" evidence="13">
    <location>
        <begin position="53"/>
        <end position="159"/>
    </location>
</feature>
<dbReference type="EMBL" id="JEWH01000001">
    <property type="protein sequence ID" value="EXB07644.1"/>
    <property type="molecule type" value="Genomic_DNA"/>
</dbReference>
<proteinExistence type="inferred from homology"/>
<keyword evidence="5" id="KW-0732">Signal</keyword>
<keyword evidence="3 10" id="KW-1134">Transmembrane beta strand</keyword>
<keyword evidence="4 10" id="KW-0812">Transmembrane</keyword>
<evidence type="ECO:0000313" key="15">
    <source>
        <dbReference type="Proteomes" id="UP000020595"/>
    </source>
</evidence>
<comment type="subcellular location">
    <subcellularLocation>
        <location evidence="1 10">Cell outer membrane</location>
        <topology evidence="1 10">Multi-pass membrane protein</topology>
    </subcellularLocation>
</comment>
<evidence type="ECO:0000256" key="7">
    <source>
        <dbReference type="ARBA" id="ARBA00023077"/>
    </source>
</evidence>
<keyword evidence="2 10" id="KW-0813">Transport</keyword>
<dbReference type="InterPro" id="IPR039426">
    <property type="entry name" value="TonB-dep_rcpt-like"/>
</dbReference>
<evidence type="ECO:0000313" key="14">
    <source>
        <dbReference type="EMBL" id="EXB07644.1"/>
    </source>
</evidence>
<accession>A0A009ISG2</accession>